<dbReference type="Proteomes" id="UP000321901">
    <property type="component" value="Unassembled WGS sequence"/>
</dbReference>
<evidence type="ECO:0000313" key="1">
    <source>
        <dbReference type="EMBL" id="GEN83736.1"/>
    </source>
</evidence>
<keyword evidence="2" id="KW-1185">Reference proteome</keyword>
<sequence length="226" mass="26193">MKLVNVRKGQFVYYQNKLHKVYSVKAFFKQSIHLIRLEDFKQQLAMAKEIDFYKPKHLDSFVHKQKRYTLNKDVKAKVGDYILVINPKPDSLDHHYLNAIEIVSSVERNGVISNQSNGIKHQEYWVMVPGLEEGATIIDLQDPDAKMIEDQESQQAEVDLAEKYTPSIGDIYQKNDSNPILEAMVVAIQGENVYLGSNFIVDMNELTDNEKWSYMLNVKDQYEGSW</sequence>
<name>A0A511Z8F9_9BACL</name>
<comment type="caution">
    <text evidence="1">The sequence shown here is derived from an EMBL/GenBank/DDBJ whole genome shotgun (WGS) entry which is preliminary data.</text>
</comment>
<evidence type="ECO:0000313" key="2">
    <source>
        <dbReference type="Proteomes" id="UP000321901"/>
    </source>
</evidence>
<dbReference type="RefSeq" id="WP_147057931.1">
    <property type="nucleotide sequence ID" value="NZ_BJYL01000026.1"/>
</dbReference>
<proteinExistence type="predicted"/>
<accession>A0A511Z8F9</accession>
<dbReference type="OrthoDB" id="2835997at2"/>
<dbReference type="EMBL" id="BJYL01000026">
    <property type="protein sequence ID" value="GEN83736.1"/>
    <property type="molecule type" value="Genomic_DNA"/>
</dbReference>
<dbReference type="AlphaFoldDB" id="A0A511Z8F9"/>
<organism evidence="1 2">
    <name type="scientific">Sporosarcina luteola</name>
    <dbReference type="NCBI Taxonomy" id="582850"/>
    <lineage>
        <taxon>Bacteria</taxon>
        <taxon>Bacillati</taxon>
        <taxon>Bacillota</taxon>
        <taxon>Bacilli</taxon>
        <taxon>Bacillales</taxon>
        <taxon>Caryophanaceae</taxon>
        <taxon>Sporosarcina</taxon>
    </lineage>
</organism>
<protein>
    <submittedName>
        <fullName evidence="1">Uncharacterized protein</fullName>
    </submittedName>
</protein>
<reference evidence="1 2" key="1">
    <citation type="submission" date="2019-07" db="EMBL/GenBank/DDBJ databases">
        <title>Whole genome shotgun sequence of Sporosarcina luteola NBRC 105378.</title>
        <authorList>
            <person name="Hosoyama A."/>
            <person name="Uohara A."/>
            <person name="Ohji S."/>
            <person name="Ichikawa N."/>
        </authorList>
    </citation>
    <scope>NUCLEOTIDE SEQUENCE [LARGE SCALE GENOMIC DNA]</scope>
    <source>
        <strain evidence="1 2">NBRC 105378</strain>
    </source>
</reference>
<gene>
    <name evidence="1" type="ORF">SLU01_20480</name>
</gene>